<reference evidence="8 9" key="1">
    <citation type="journal article" date="2017" name="Int J Environ Stud">
        <title>Does the Miocene-Pliocene relict legume Oxytropis triphylla form nitrogen-fixing nodules with a combination of bacterial strains?</title>
        <authorList>
            <person name="Safronova V."/>
            <person name="Belimov A."/>
            <person name="Sazanova A."/>
            <person name="Kuznetsova I."/>
            <person name="Popova J."/>
            <person name="Andronov E."/>
            <person name="Verkhozina A."/>
            <person name="Tikhonovich I."/>
        </authorList>
    </citation>
    <scope>NUCLEOTIDE SEQUENCE [LARGE SCALE GENOMIC DNA]</scope>
    <source>
        <strain evidence="8 9">Tri-38</strain>
    </source>
</reference>
<accession>A0A2N9VUA0</accession>
<dbReference type="Pfam" id="PF09335">
    <property type="entry name" value="VTT_dom"/>
    <property type="match status" value="1"/>
</dbReference>
<dbReference type="RefSeq" id="WP_100000381.1">
    <property type="nucleotide sequence ID" value="NZ_CP017940.1"/>
</dbReference>
<evidence type="ECO:0000259" key="7">
    <source>
        <dbReference type="Pfam" id="PF09335"/>
    </source>
</evidence>
<evidence type="ECO:0000256" key="4">
    <source>
        <dbReference type="ARBA" id="ARBA00022989"/>
    </source>
</evidence>
<dbReference type="InterPro" id="IPR051311">
    <property type="entry name" value="DedA_domain"/>
</dbReference>
<evidence type="ECO:0000256" key="2">
    <source>
        <dbReference type="ARBA" id="ARBA00022475"/>
    </source>
</evidence>
<evidence type="ECO:0000313" key="9">
    <source>
        <dbReference type="Proteomes" id="UP000232163"/>
    </source>
</evidence>
<dbReference type="AlphaFoldDB" id="A0A2N9VUA0"/>
<dbReference type="EMBL" id="MZMT01000049">
    <property type="protein sequence ID" value="PIO43068.1"/>
    <property type="molecule type" value="Genomic_DNA"/>
</dbReference>
<feature type="transmembrane region" description="Helical" evidence="6">
    <location>
        <begin position="142"/>
        <end position="164"/>
    </location>
</feature>
<evidence type="ECO:0000256" key="6">
    <source>
        <dbReference type="SAM" id="Phobius"/>
    </source>
</evidence>
<dbReference type="InterPro" id="IPR032816">
    <property type="entry name" value="VTT_dom"/>
</dbReference>
<dbReference type="PANTHER" id="PTHR42709:SF6">
    <property type="entry name" value="UNDECAPRENYL PHOSPHATE TRANSPORTER A"/>
    <property type="match status" value="1"/>
</dbReference>
<feature type="transmembrane region" description="Helical" evidence="6">
    <location>
        <begin position="18"/>
        <end position="36"/>
    </location>
</feature>
<evidence type="ECO:0000256" key="5">
    <source>
        <dbReference type="ARBA" id="ARBA00023136"/>
    </source>
</evidence>
<keyword evidence="3 6" id="KW-0812">Transmembrane</keyword>
<dbReference type="GO" id="GO:0005886">
    <property type="term" value="C:plasma membrane"/>
    <property type="evidence" value="ECO:0007669"/>
    <property type="project" value="UniProtKB-SubCell"/>
</dbReference>
<organism evidence="8 9">
    <name type="scientific">Phyllobacterium zundukense</name>
    <dbReference type="NCBI Taxonomy" id="1867719"/>
    <lineage>
        <taxon>Bacteria</taxon>
        <taxon>Pseudomonadati</taxon>
        <taxon>Pseudomonadota</taxon>
        <taxon>Alphaproteobacteria</taxon>
        <taxon>Hyphomicrobiales</taxon>
        <taxon>Phyllobacteriaceae</taxon>
        <taxon>Phyllobacterium</taxon>
    </lineage>
</organism>
<evidence type="ECO:0000256" key="3">
    <source>
        <dbReference type="ARBA" id="ARBA00022692"/>
    </source>
</evidence>
<name>A0A2N9VUA0_9HYPH</name>
<protein>
    <submittedName>
        <fullName evidence="8">DedA family protein</fullName>
    </submittedName>
</protein>
<evidence type="ECO:0000313" key="8">
    <source>
        <dbReference type="EMBL" id="PIO43068.1"/>
    </source>
</evidence>
<feature type="domain" description="VTT" evidence="7">
    <location>
        <begin position="37"/>
        <end position="159"/>
    </location>
</feature>
<keyword evidence="9" id="KW-1185">Reference proteome</keyword>
<keyword evidence="5 6" id="KW-0472">Membrane</keyword>
<gene>
    <name evidence="8" type="ORF">B5P45_21850</name>
</gene>
<proteinExistence type="predicted"/>
<evidence type="ECO:0000256" key="1">
    <source>
        <dbReference type="ARBA" id="ARBA00004651"/>
    </source>
</evidence>
<feature type="transmembrane region" description="Helical" evidence="6">
    <location>
        <begin position="48"/>
        <end position="69"/>
    </location>
</feature>
<keyword evidence="2" id="KW-1003">Cell membrane</keyword>
<dbReference type="PANTHER" id="PTHR42709">
    <property type="entry name" value="ALKALINE PHOSPHATASE LIKE PROTEIN"/>
    <property type="match status" value="1"/>
</dbReference>
<keyword evidence="4 6" id="KW-1133">Transmembrane helix</keyword>
<comment type="subcellular location">
    <subcellularLocation>
        <location evidence="1">Cell membrane</location>
        <topology evidence="1">Multi-pass membrane protein</topology>
    </subcellularLocation>
</comment>
<dbReference type="OrthoDB" id="9813426at2"/>
<sequence length="173" mass="19174">MEFLHNGASFIEPYIQQYGLYAIFVIVYLESLGAPLPGESALVASSLLAIRGDIAIIDLFFAVWSAAVLGDSTGYAIGHFGGRPLLQRYGWLVKLTPERLAKLEELFRRRGPFIVFSARFVVVLRQLNGLLAGSVGMPWHSFFLANVLGAGLWAAVWSFGPYFFGGMFHAIWR</sequence>
<dbReference type="Proteomes" id="UP000232163">
    <property type="component" value="Unassembled WGS sequence"/>
</dbReference>
<comment type="caution">
    <text evidence="8">The sequence shown here is derived from an EMBL/GenBank/DDBJ whole genome shotgun (WGS) entry which is preliminary data.</text>
</comment>